<dbReference type="InterPro" id="IPR000652">
    <property type="entry name" value="Triosephosphate_isomerase"/>
</dbReference>
<gene>
    <name evidence="2" type="ORF">GCM10022236_02820</name>
</gene>
<evidence type="ECO:0000313" key="2">
    <source>
        <dbReference type="EMBL" id="GAA3604475.1"/>
    </source>
</evidence>
<dbReference type="PROSITE" id="PS51440">
    <property type="entry name" value="TIM_2"/>
    <property type="match status" value="1"/>
</dbReference>
<dbReference type="SUPFAM" id="SSF51351">
    <property type="entry name" value="Triosephosphate isomerase (TIM)"/>
    <property type="match status" value="1"/>
</dbReference>
<dbReference type="GO" id="GO:0016853">
    <property type="term" value="F:isomerase activity"/>
    <property type="evidence" value="ECO:0007669"/>
    <property type="project" value="UniProtKB-KW"/>
</dbReference>
<sequence>MTGIRAPFFEIGPKNLLRRADLEQLARVAGQAGQDHGVTVVLTVPTAMIAPIRDLDTGVLVFAQTMDAETLGATLGRITAESLVDAGAAGVMLNHDSNPMAGDRLAVAMQRARCTGLETIVCADTTADALGLAELDPTAILLEPPALIGRVGGPGERDWIVPANRALRGRQPQVLVMHAGGVSSASVARSIMSLGADGTGSTSGVLAADDPHDAVRTFIAATRAGWEAVPH</sequence>
<name>A0ABP6ZFF9_9ACTN</name>
<reference evidence="3" key="1">
    <citation type="journal article" date="2019" name="Int. J. Syst. Evol. Microbiol.">
        <title>The Global Catalogue of Microorganisms (GCM) 10K type strain sequencing project: providing services to taxonomists for standard genome sequencing and annotation.</title>
        <authorList>
            <consortium name="The Broad Institute Genomics Platform"/>
            <consortium name="The Broad Institute Genome Sequencing Center for Infectious Disease"/>
            <person name="Wu L."/>
            <person name="Ma J."/>
        </authorList>
    </citation>
    <scope>NUCLEOTIDE SEQUENCE [LARGE SCALE GENOMIC DNA]</scope>
    <source>
        <strain evidence="3">JCM 16929</strain>
    </source>
</reference>
<protein>
    <submittedName>
        <fullName evidence="2">Triose-phosphate isomerase</fullName>
    </submittedName>
</protein>
<comment type="caution">
    <text evidence="2">The sequence shown here is derived from an EMBL/GenBank/DDBJ whole genome shotgun (WGS) entry which is preliminary data.</text>
</comment>
<dbReference type="InterPro" id="IPR013785">
    <property type="entry name" value="Aldolase_TIM"/>
</dbReference>
<proteinExistence type="predicted"/>
<dbReference type="Gene3D" id="3.20.20.70">
    <property type="entry name" value="Aldolase class I"/>
    <property type="match status" value="1"/>
</dbReference>
<evidence type="ECO:0000313" key="3">
    <source>
        <dbReference type="Proteomes" id="UP001501490"/>
    </source>
</evidence>
<keyword evidence="1 2" id="KW-0413">Isomerase</keyword>
<evidence type="ECO:0000256" key="1">
    <source>
        <dbReference type="ARBA" id="ARBA00023235"/>
    </source>
</evidence>
<dbReference type="RefSeq" id="WP_344801278.1">
    <property type="nucleotide sequence ID" value="NZ_BAABAB010000003.1"/>
</dbReference>
<dbReference type="EMBL" id="BAABAB010000003">
    <property type="protein sequence ID" value="GAA3604475.1"/>
    <property type="molecule type" value="Genomic_DNA"/>
</dbReference>
<keyword evidence="3" id="KW-1185">Reference proteome</keyword>
<dbReference type="InterPro" id="IPR035990">
    <property type="entry name" value="TIM_sf"/>
</dbReference>
<organism evidence="2 3">
    <name type="scientific">Microlunatus ginsengisoli</name>
    <dbReference type="NCBI Taxonomy" id="363863"/>
    <lineage>
        <taxon>Bacteria</taxon>
        <taxon>Bacillati</taxon>
        <taxon>Actinomycetota</taxon>
        <taxon>Actinomycetes</taxon>
        <taxon>Propionibacteriales</taxon>
        <taxon>Propionibacteriaceae</taxon>
        <taxon>Microlunatus</taxon>
    </lineage>
</organism>
<dbReference type="Pfam" id="PF00121">
    <property type="entry name" value="TIM"/>
    <property type="match status" value="1"/>
</dbReference>
<accession>A0ABP6ZFF9</accession>
<dbReference type="Proteomes" id="UP001501490">
    <property type="component" value="Unassembled WGS sequence"/>
</dbReference>